<keyword evidence="10" id="KW-1185">Reference proteome</keyword>
<feature type="transmembrane region" description="Helical" evidence="7">
    <location>
        <begin position="144"/>
        <end position="168"/>
    </location>
</feature>
<feature type="transmembrane region" description="Helical" evidence="7">
    <location>
        <begin position="455"/>
        <end position="478"/>
    </location>
</feature>
<evidence type="ECO:0000313" key="9">
    <source>
        <dbReference type="EMBL" id="NBZ87277.1"/>
    </source>
</evidence>
<proteinExistence type="predicted"/>
<feature type="transmembrane region" description="Helical" evidence="7">
    <location>
        <begin position="402"/>
        <end position="435"/>
    </location>
</feature>
<dbReference type="Proteomes" id="UP001193501">
    <property type="component" value="Unassembled WGS sequence"/>
</dbReference>
<sequence>MFGLEFAPEWHPWMALGIMLVMFTMFVRETYPMEVVAIGGAVVMMVTGLLPIKEAGAVLSNSAPWTIALMFMVMGGLVRTGAVEMLIGMAESRVETYPKATILVLFGFVAVASAFMNNTPLVAVMIPVVIQIAAKLGKAPSRFLIPLSHMTVLGGMITLIGTSTNILVDGVATKQGMEPFSLFEIAPLGIAITLVGGIYMLIAAPRLLPDRQSMAALLGDRNKRKYFTEVAIPEDSVLIGKRVLDVGQFKRNGVRVIDVLRGDASLRRNLAPVVLEPGDRVVLRTEVSELLEMQNRTDMRIADKLSSVETETVEVLVTPGCKMVGQTLGALRLRRRYGVYPLALHRKDKNIGRQMDDVEVQVGDTLLIEGTTEDIKRLALDMDLVDISHPTARAYRRTKAPIAIGALVFVIALSSFDVAPIQVLAFLAVGIILIARCIDSDEALGFVDGRLMAMIFAMLAVGAGLDASGAVEMIVTAVKPWMEGLSPFMLILAIYLMGLILTEFLSNNAVAVIYTPIAIELANQLGVDPRPFVVAVMFSATLAFATPIGYQTNMMVYGPGGYKFLDFTRIGVPLNIITWLVASFLIPVIWPLYP</sequence>
<evidence type="ECO:0000256" key="5">
    <source>
        <dbReference type="ARBA" id="ARBA00022989"/>
    </source>
</evidence>
<feature type="transmembrane region" description="Helical" evidence="7">
    <location>
        <begin position="180"/>
        <end position="204"/>
    </location>
</feature>
<dbReference type="InterPro" id="IPR004680">
    <property type="entry name" value="Cit_transptr-like_dom"/>
</dbReference>
<comment type="subcellular location">
    <subcellularLocation>
        <location evidence="1">Membrane</location>
        <topology evidence="1">Multi-pass membrane protein</topology>
    </subcellularLocation>
</comment>
<feature type="domain" description="RCK C-terminal" evidence="8">
    <location>
        <begin position="300"/>
        <end position="384"/>
    </location>
</feature>
<dbReference type="PANTHER" id="PTHR43652:SF2">
    <property type="entry name" value="BASIC AMINO ACID ANTIPORTER YFCC-RELATED"/>
    <property type="match status" value="1"/>
</dbReference>
<keyword evidence="2" id="KW-0813">Transport</keyword>
<accession>A0AAE5BUJ8</accession>
<evidence type="ECO:0000259" key="8">
    <source>
        <dbReference type="PROSITE" id="PS51202"/>
    </source>
</evidence>
<dbReference type="SUPFAM" id="SSF116726">
    <property type="entry name" value="TrkA C-terminal domain-like"/>
    <property type="match status" value="2"/>
</dbReference>
<organism evidence="9 10">
    <name type="scientific">Stagnihabitans tardus</name>
    <dbReference type="NCBI Taxonomy" id="2699202"/>
    <lineage>
        <taxon>Bacteria</taxon>
        <taxon>Pseudomonadati</taxon>
        <taxon>Pseudomonadota</taxon>
        <taxon>Alphaproteobacteria</taxon>
        <taxon>Rhodobacterales</taxon>
        <taxon>Paracoccaceae</taxon>
        <taxon>Stagnihabitans</taxon>
    </lineage>
</organism>
<reference evidence="9" key="1">
    <citation type="submission" date="2020-01" db="EMBL/GenBank/DDBJ databases">
        <authorList>
            <person name="Chen W.-M."/>
        </authorList>
    </citation>
    <scope>NUCLEOTIDE SEQUENCE</scope>
    <source>
        <strain evidence="9">CYK-10</strain>
    </source>
</reference>
<dbReference type="InterPro" id="IPR036721">
    <property type="entry name" value="RCK_C_sf"/>
</dbReference>
<feature type="domain" description="RCK C-terminal" evidence="8">
    <location>
        <begin position="215"/>
        <end position="299"/>
    </location>
</feature>
<evidence type="ECO:0000256" key="3">
    <source>
        <dbReference type="ARBA" id="ARBA00022692"/>
    </source>
</evidence>
<dbReference type="PANTHER" id="PTHR43652">
    <property type="entry name" value="BASIC AMINO ACID ANTIPORTER YFCC-RELATED"/>
    <property type="match status" value="1"/>
</dbReference>
<dbReference type="RefSeq" id="WP_168774088.1">
    <property type="nucleotide sequence ID" value="NZ_JAABNR010000005.1"/>
</dbReference>
<feature type="transmembrane region" description="Helical" evidence="7">
    <location>
        <begin position="490"/>
        <end position="519"/>
    </location>
</feature>
<feature type="transmembrane region" description="Helical" evidence="7">
    <location>
        <begin position="531"/>
        <end position="550"/>
    </location>
</feature>
<evidence type="ECO:0000256" key="6">
    <source>
        <dbReference type="ARBA" id="ARBA00023136"/>
    </source>
</evidence>
<evidence type="ECO:0000313" key="10">
    <source>
        <dbReference type="Proteomes" id="UP001193501"/>
    </source>
</evidence>
<dbReference type="GO" id="GO:0005886">
    <property type="term" value="C:plasma membrane"/>
    <property type="evidence" value="ECO:0007669"/>
    <property type="project" value="TreeGrafter"/>
</dbReference>
<dbReference type="Gene3D" id="3.30.70.1450">
    <property type="entry name" value="Regulator of K+ conductance, C-terminal domain"/>
    <property type="match status" value="2"/>
</dbReference>
<dbReference type="EMBL" id="JAABNR010000005">
    <property type="protein sequence ID" value="NBZ87277.1"/>
    <property type="molecule type" value="Genomic_DNA"/>
</dbReference>
<keyword evidence="5 7" id="KW-1133">Transmembrane helix</keyword>
<evidence type="ECO:0000256" key="1">
    <source>
        <dbReference type="ARBA" id="ARBA00004141"/>
    </source>
</evidence>
<dbReference type="InterPro" id="IPR006037">
    <property type="entry name" value="RCK_C"/>
</dbReference>
<dbReference type="Pfam" id="PF02080">
    <property type="entry name" value="TrkA_C"/>
    <property type="match status" value="2"/>
</dbReference>
<dbReference type="InterPro" id="IPR051679">
    <property type="entry name" value="DASS-Related_Transporters"/>
</dbReference>
<dbReference type="PROSITE" id="PS51202">
    <property type="entry name" value="RCK_C"/>
    <property type="match status" value="2"/>
</dbReference>
<comment type="caution">
    <text evidence="9">The sequence shown here is derived from an EMBL/GenBank/DDBJ whole genome shotgun (WGS) entry which is preliminary data.</text>
</comment>
<dbReference type="AlphaFoldDB" id="A0AAE5BUJ8"/>
<keyword evidence="4" id="KW-0677">Repeat</keyword>
<gene>
    <name evidence="9" type="ORF">GV832_06750</name>
</gene>
<protein>
    <submittedName>
        <fullName evidence="9">SLC13 family permease</fullName>
    </submittedName>
</protein>
<feature type="transmembrane region" description="Helical" evidence="7">
    <location>
        <begin position="570"/>
        <end position="593"/>
    </location>
</feature>
<evidence type="ECO:0000256" key="7">
    <source>
        <dbReference type="SAM" id="Phobius"/>
    </source>
</evidence>
<evidence type="ECO:0000256" key="2">
    <source>
        <dbReference type="ARBA" id="ARBA00022448"/>
    </source>
</evidence>
<feature type="transmembrane region" description="Helical" evidence="7">
    <location>
        <begin position="99"/>
        <end position="115"/>
    </location>
</feature>
<keyword evidence="3 7" id="KW-0812">Transmembrane</keyword>
<evidence type="ECO:0000256" key="4">
    <source>
        <dbReference type="ARBA" id="ARBA00022737"/>
    </source>
</evidence>
<name>A0AAE5BUJ8_9RHOB</name>
<feature type="transmembrane region" description="Helical" evidence="7">
    <location>
        <begin position="64"/>
        <end position="87"/>
    </location>
</feature>
<keyword evidence="6 7" id="KW-0472">Membrane</keyword>
<dbReference type="GO" id="GO:0006813">
    <property type="term" value="P:potassium ion transport"/>
    <property type="evidence" value="ECO:0007669"/>
    <property type="project" value="InterPro"/>
</dbReference>
<feature type="transmembrane region" description="Helical" evidence="7">
    <location>
        <begin position="35"/>
        <end position="52"/>
    </location>
</feature>
<dbReference type="GO" id="GO:0008324">
    <property type="term" value="F:monoatomic cation transmembrane transporter activity"/>
    <property type="evidence" value="ECO:0007669"/>
    <property type="project" value="InterPro"/>
</dbReference>
<dbReference type="Pfam" id="PF03600">
    <property type="entry name" value="CitMHS"/>
    <property type="match status" value="1"/>
</dbReference>